<dbReference type="RefSeq" id="XP_029347016.1">
    <property type="nucleotide sequence ID" value="XM_029491156.1"/>
</dbReference>
<reference evidence="3" key="1">
    <citation type="submission" date="2010-06" db="EMBL/GenBank/DDBJ databases">
        <authorList>
            <person name="Jiang H."/>
            <person name="Abraham K."/>
            <person name="Ali S."/>
            <person name="Alsbrooks S.L."/>
            <person name="Anim B.N."/>
            <person name="Anosike U.S."/>
            <person name="Attaway T."/>
            <person name="Bandaranaike D.P."/>
            <person name="Battles P.K."/>
            <person name="Bell S.N."/>
            <person name="Bell A.V."/>
            <person name="Beltran B."/>
            <person name="Bickham C."/>
            <person name="Bustamante Y."/>
            <person name="Caleb T."/>
            <person name="Canada A."/>
            <person name="Cardenas V."/>
            <person name="Carter K."/>
            <person name="Chacko J."/>
            <person name="Chandrabose M.N."/>
            <person name="Chavez D."/>
            <person name="Chavez A."/>
            <person name="Chen L."/>
            <person name="Chu H.-S."/>
            <person name="Claassen K.J."/>
            <person name="Cockrell R."/>
            <person name="Collins M."/>
            <person name="Cooper J.A."/>
            <person name="Cree A."/>
            <person name="Curry S.M."/>
            <person name="Da Y."/>
            <person name="Dao M.D."/>
            <person name="Das B."/>
            <person name="Davila M.-L."/>
            <person name="Davy-Carroll L."/>
            <person name="Denson S."/>
            <person name="Dinh H."/>
            <person name="Ebong V.E."/>
            <person name="Edwards J.R."/>
            <person name="Egan A."/>
            <person name="El-Daye J."/>
            <person name="Escobedo L."/>
            <person name="Fernandez S."/>
            <person name="Fernando P.R."/>
            <person name="Flagg N."/>
            <person name="Forbes L.D."/>
            <person name="Fowler R.G."/>
            <person name="Fu Q."/>
            <person name="Gabisi R.A."/>
            <person name="Ganer J."/>
            <person name="Garbino Pronczuk A."/>
            <person name="Garcia R.M."/>
            <person name="Garner T."/>
            <person name="Garrett T.E."/>
            <person name="Gonzalez D.A."/>
            <person name="Hamid H."/>
            <person name="Hawkins E.S."/>
            <person name="Hirani K."/>
            <person name="Hogues M.E."/>
            <person name="Hollins B."/>
            <person name="Hsiao C.-H."/>
            <person name="Jabil R."/>
            <person name="James M.L."/>
            <person name="Jhangiani S.N."/>
            <person name="Johnson B."/>
            <person name="Johnson Q."/>
            <person name="Joshi V."/>
            <person name="Kalu J.B."/>
            <person name="Kam C."/>
            <person name="Kashfia A."/>
            <person name="Keebler J."/>
            <person name="Kisamo H."/>
            <person name="Kovar C.L."/>
            <person name="Lago L.A."/>
            <person name="Lai C.-Y."/>
            <person name="Laidlaw J."/>
            <person name="Lara F."/>
            <person name="Le T.-K."/>
            <person name="Lee S.L."/>
            <person name="Legall F.H."/>
            <person name="Lemon S.J."/>
            <person name="Lewis L.R."/>
            <person name="Li B."/>
            <person name="Liu Y."/>
            <person name="Liu Y.-S."/>
            <person name="Lopez J."/>
            <person name="Lozado R.J."/>
            <person name="Lu J."/>
            <person name="Madu R.C."/>
            <person name="Maheshwari M."/>
            <person name="Maheshwari R."/>
            <person name="Malloy K."/>
            <person name="Martinez E."/>
            <person name="Mathew T."/>
            <person name="Mercado I.C."/>
            <person name="Mercado C."/>
            <person name="Meyer B."/>
            <person name="Montgomery K."/>
            <person name="Morgan M.B."/>
            <person name="Munidasa M."/>
            <person name="Nazareth L.V."/>
            <person name="Nelson J."/>
            <person name="Ng B.M."/>
            <person name="Nguyen N.B."/>
            <person name="Nguyen P.Q."/>
            <person name="Nguyen T."/>
            <person name="Obregon M."/>
            <person name="Okwuonu G.O."/>
            <person name="Onwere C.G."/>
            <person name="Orozco G."/>
            <person name="Parra A."/>
            <person name="Patel S."/>
            <person name="Patil S."/>
            <person name="Perez A."/>
            <person name="Perez Y."/>
            <person name="Pham C."/>
            <person name="Primus E.L."/>
            <person name="Pu L.-L."/>
            <person name="Puazo M."/>
            <person name="Qin X."/>
            <person name="Quiroz J.B."/>
            <person name="Reese J."/>
            <person name="Richards S."/>
            <person name="Rives C.M."/>
            <person name="Robberts R."/>
            <person name="Ruiz S.J."/>
            <person name="Ruiz M.J."/>
            <person name="Santibanez J."/>
            <person name="Schneider B.W."/>
            <person name="Sisson I."/>
            <person name="Smith M."/>
            <person name="Sodergren E."/>
            <person name="Song X.-Z."/>
            <person name="Song B.B."/>
            <person name="Summersgill H."/>
            <person name="Thelus R."/>
            <person name="Thornton R.D."/>
            <person name="Trejos Z.Y."/>
            <person name="Usmani K."/>
            <person name="Vattathil S."/>
            <person name="Villasana D."/>
            <person name="Walker D.L."/>
            <person name="Wang S."/>
            <person name="Wang K."/>
            <person name="White C.S."/>
            <person name="Williams A.C."/>
            <person name="Williamson J."/>
            <person name="Wilson K."/>
            <person name="Woghiren I.O."/>
            <person name="Woodworth J.R."/>
            <person name="Worley K.C."/>
            <person name="Wright R.A."/>
            <person name="Wu W."/>
            <person name="Young L."/>
            <person name="Zhang L."/>
            <person name="Zhang J."/>
            <person name="Zhu Y."/>
            <person name="Muzny D.M."/>
            <person name="Weinstock G."/>
            <person name="Gibbs R.A."/>
        </authorList>
    </citation>
    <scope>NUCLEOTIDE SEQUENCE [LARGE SCALE GENOMIC DNA]</scope>
    <source>
        <strain evidence="3">LSR1</strain>
    </source>
</reference>
<name>A0A8R2NSA2_ACYPI</name>
<protein>
    <submittedName>
        <fullName evidence="2">Uncharacterized protein</fullName>
    </submittedName>
</protein>
<sequence length="289" mass="32806">MIKTKTQTFLLKLGLIFLYLNYTNGCVSNKKLYTEIGCKPIYGNDSNSCPVAYDCDKVFSRPINKCYLNGNVYEPVDSLSKTDSALNPCFAACFCDQRTYDNKTTTKFTCAKVECPSYFTRLRDPCYYQYDKDSCCEVKKYCPEEKAIGHECVYDNQVYKNGQRFYVGDYLQCVCSPEFNGTISDKSCREVGCSYEILYMENILSRSAPVYFEKVDGCPIEWFNPEYNAATADEITSTSKSNEHNCKYGDLSISVGQNMTIGQQSDSDTYKTTCSCNIPPLVTCIKVRK</sequence>
<keyword evidence="3" id="KW-1185">Reference proteome</keyword>
<dbReference type="AlphaFoldDB" id="A0A8R2NSA2"/>
<dbReference type="KEGG" id="api:115034391"/>
<evidence type="ECO:0000313" key="2">
    <source>
        <dbReference type="EnsemblMetazoa" id="XP_029347016.1"/>
    </source>
</evidence>
<evidence type="ECO:0000313" key="3">
    <source>
        <dbReference type="Proteomes" id="UP000007819"/>
    </source>
</evidence>
<feature type="chain" id="PRO_5035931234" evidence="1">
    <location>
        <begin position="26"/>
        <end position="289"/>
    </location>
</feature>
<dbReference type="Proteomes" id="UP000007819">
    <property type="component" value="Chromosome A3"/>
</dbReference>
<reference evidence="2" key="2">
    <citation type="submission" date="2022-06" db="UniProtKB">
        <authorList>
            <consortium name="EnsemblMetazoa"/>
        </authorList>
    </citation>
    <scope>IDENTIFICATION</scope>
</reference>
<dbReference type="GeneID" id="115034391"/>
<organism evidence="2 3">
    <name type="scientific">Acyrthosiphon pisum</name>
    <name type="common">Pea aphid</name>
    <dbReference type="NCBI Taxonomy" id="7029"/>
    <lineage>
        <taxon>Eukaryota</taxon>
        <taxon>Metazoa</taxon>
        <taxon>Ecdysozoa</taxon>
        <taxon>Arthropoda</taxon>
        <taxon>Hexapoda</taxon>
        <taxon>Insecta</taxon>
        <taxon>Pterygota</taxon>
        <taxon>Neoptera</taxon>
        <taxon>Paraneoptera</taxon>
        <taxon>Hemiptera</taxon>
        <taxon>Sternorrhyncha</taxon>
        <taxon>Aphidomorpha</taxon>
        <taxon>Aphidoidea</taxon>
        <taxon>Aphididae</taxon>
        <taxon>Macrosiphini</taxon>
        <taxon>Acyrthosiphon</taxon>
    </lineage>
</organism>
<feature type="signal peptide" evidence="1">
    <location>
        <begin position="1"/>
        <end position="25"/>
    </location>
</feature>
<keyword evidence="1" id="KW-0732">Signal</keyword>
<proteinExistence type="predicted"/>
<accession>A0A8R2NSA2</accession>
<dbReference type="OrthoDB" id="6572884at2759"/>
<dbReference type="EnsemblMetazoa" id="XM_029491156.1">
    <property type="protein sequence ID" value="XP_029347016.1"/>
    <property type="gene ID" value="LOC115034391"/>
</dbReference>
<evidence type="ECO:0000256" key="1">
    <source>
        <dbReference type="SAM" id="SignalP"/>
    </source>
</evidence>